<keyword evidence="4" id="KW-1185">Reference proteome</keyword>
<dbReference type="EMBL" id="JACHFJ010000011">
    <property type="protein sequence ID" value="MBB5373949.1"/>
    <property type="molecule type" value="Genomic_DNA"/>
</dbReference>
<evidence type="ECO:0000259" key="2">
    <source>
        <dbReference type="Pfam" id="PF04366"/>
    </source>
</evidence>
<dbReference type="InterPro" id="IPR051702">
    <property type="entry name" value="SH3_domain_YSC84-like"/>
</dbReference>
<dbReference type="PANTHER" id="PTHR15629">
    <property type="entry name" value="SH3YL1 PROTEIN"/>
    <property type="match status" value="1"/>
</dbReference>
<dbReference type="AlphaFoldDB" id="A0A840VP81"/>
<protein>
    <submittedName>
        <fullName evidence="3">Lipid-binding SYLF domain-containing protein</fullName>
    </submittedName>
</protein>
<feature type="domain" description="Ysc84 actin-binding" evidence="2">
    <location>
        <begin position="97"/>
        <end position="218"/>
    </location>
</feature>
<dbReference type="PANTHER" id="PTHR15629:SF2">
    <property type="entry name" value="SH3 DOMAIN-CONTAINING YSC84-LIKE PROTEIN 1"/>
    <property type="match status" value="1"/>
</dbReference>
<evidence type="ECO:0000313" key="3">
    <source>
        <dbReference type="EMBL" id="MBB5373949.1"/>
    </source>
</evidence>
<dbReference type="RefSeq" id="WP_183266972.1">
    <property type="nucleotide sequence ID" value="NZ_JACHFJ010000011.1"/>
</dbReference>
<sequence length="230" mass="23406">MKRLLLAAALALGIAAPACAGTPQHLVDSSTLALEDMIGSSAGGQIQYMLRHAKAVVICPNIFRAGFIFGGEGGVCVLSARTADGSWSYPAFYSLGSGSFGLQIGVQSAEVMMMVMTKGGLDALLNSQFKIGADAGLSIATLGGGVNGSMSTALNADIVSFSDSEGLYGGVSLSGAVFSDDTDLEQRYYGQAPGARAIVLYGQGSNPGANPLRTLLQRYGVPGGVNATPQ</sequence>
<gene>
    <name evidence="3" type="ORF">HNP71_002216</name>
</gene>
<comment type="caution">
    <text evidence="3">The sequence shown here is derived from an EMBL/GenBank/DDBJ whole genome shotgun (WGS) entry which is preliminary data.</text>
</comment>
<dbReference type="Proteomes" id="UP000553706">
    <property type="component" value="Unassembled WGS sequence"/>
</dbReference>
<dbReference type="CDD" id="cd11524">
    <property type="entry name" value="SYLF"/>
    <property type="match status" value="1"/>
</dbReference>
<feature type="signal peptide" evidence="1">
    <location>
        <begin position="1"/>
        <end position="20"/>
    </location>
</feature>
<keyword evidence="1" id="KW-0732">Signal</keyword>
<evidence type="ECO:0000256" key="1">
    <source>
        <dbReference type="SAM" id="SignalP"/>
    </source>
</evidence>
<dbReference type="InterPro" id="IPR007461">
    <property type="entry name" value="Ysc84_actin-binding"/>
</dbReference>
<reference evidence="3 4" key="1">
    <citation type="submission" date="2020-08" db="EMBL/GenBank/DDBJ databases">
        <title>Genomic Encyclopedia of Type Strains, Phase IV (KMG-IV): sequencing the most valuable type-strain genomes for metagenomic binning, comparative biology and taxonomic classification.</title>
        <authorList>
            <person name="Goeker M."/>
        </authorList>
    </citation>
    <scope>NUCLEOTIDE SEQUENCE [LARGE SCALE GENOMIC DNA]</scope>
    <source>
        <strain evidence="3 4">DSM 27026</strain>
    </source>
</reference>
<proteinExistence type="predicted"/>
<feature type="chain" id="PRO_5032585102" evidence="1">
    <location>
        <begin position="21"/>
        <end position="230"/>
    </location>
</feature>
<organism evidence="3 4">
    <name type="scientific">Acidocella aromatica</name>
    <dbReference type="NCBI Taxonomy" id="1303579"/>
    <lineage>
        <taxon>Bacteria</taxon>
        <taxon>Pseudomonadati</taxon>
        <taxon>Pseudomonadota</taxon>
        <taxon>Alphaproteobacteria</taxon>
        <taxon>Acetobacterales</taxon>
        <taxon>Acidocellaceae</taxon>
        <taxon>Acidocella</taxon>
    </lineage>
</organism>
<dbReference type="Pfam" id="PF04366">
    <property type="entry name" value="Ysc84"/>
    <property type="match status" value="1"/>
</dbReference>
<name>A0A840VP81_9PROT</name>
<accession>A0A840VP81</accession>
<dbReference type="GO" id="GO:0035091">
    <property type="term" value="F:phosphatidylinositol binding"/>
    <property type="evidence" value="ECO:0007669"/>
    <property type="project" value="TreeGrafter"/>
</dbReference>
<evidence type="ECO:0000313" key="4">
    <source>
        <dbReference type="Proteomes" id="UP000553706"/>
    </source>
</evidence>